<evidence type="ECO:0000313" key="3">
    <source>
        <dbReference type="Proteomes" id="UP000735302"/>
    </source>
</evidence>
<reference evidence="2 3" key="1">
    <citation type="journal article" date="2021" name="Elife">
        <title>Chloroplast acquisition without the gene transfer in kleptoplastic sea slugs, Plakobranchus ocellatus.</title>
        <authorList>
            <person name="Maeda T."/>
            <person name="Takahashi S."/>
            <person name="Yoshida T."/>
            <person name="Shimamura S."/>
            <person name="Takaki Y."/>
            <person name="Nagai Y."/>
            <person name="Toyoda A."/>
            <person name="Suzuki Y."/>
            <person name="Arimoto A."/>
            <person name="Ishii H."/>
            <person name="Satoh N."/>
            <person name="Nishiyama T."/>
            <person name="Hasebe M."/>
            <person name="Maruyama T."/>
            <person name="Minagawa J."/>
            <person name="Obokata J."/>
            <person name="Shigenobu S."/>
        </authorList>
    </citation>
    <scope>NUCLEOTIDE SEQUENCE [LARGE SCALE GENOMIC DNA]</scope>
</reference>
<protein>
    <submittedName>
        <fullName evidence="2">General transcription factor ii-i repeat domain-containing 2-like protein</fullName>
    </submittedName>
</protein>
<accession>A0AAV4CAV7</accession>
<evidence type="ECO:0000256" key="1">
    <source>
        <dbReference type="SAM" id="MobiDB-lite"/>
    </source>
</evidence>
<keyword evidence="3" id="KW-1185">Reference proteome</keyword>
<dbReference type="Proteomes" id="UP000735302">
    <property type="component" value="Unassembled WGS sequence"/>
</dbReference>
<dbReference type="AlphaFoldDB" id="A0AAV4CAV7"/>
<proteinExistence type="predicted"/>
<sequence length="117" mass="13009">MLKSLERLAIIGKIEADLKPSGPPSGQGAGGGARARERKVPSYFRASLLSTVLPTRQLLYFGYRTKNTEHPELADSEMLLKVYYLMDMTEHLNQLNLKRQGVEIAYNLIPATSSVCI</sequence>
<organism evidence="2 3">
    <name type="scientific">Plakobranchus ocellatus</name>
    <dbReference type="NCBI Taxonomy" id="259542"/>
    <lineage>
        <taxon>Eukaryota</taxon>
        <taxon>Metazoa</taxon>
        <taxon>Spiralia</taxon>
        <taxon>Lophotrochozoa</taxon>
        <taxon>Mollusca</taxon>
        <taxon>Gastropoda</taxon>
        <taxon>Heterobranchia</taxon>
        <taxon>Euthyneura</taxon>
        <taxon>Panpulmonata</taxon>
        <taxon>Sacoglossa</taxon>
        <taxon>Placobranchoidea</taxon>
        <taxon>Plakobranchidae</taxon>
        <taxon>Plakobranchus</taxon>
    </lineage>
</organism>
<name>A0AAV4CAV7_9GAST</name>
<comment type="caution">
    <text evidence="2">The sequence shown here is derived from an EMBL/GenBank/DDBJ whole genome shotgun (WGS) entry which is preliminary data.</text>
</comment>
<gene>
    <name evidence="2" type="ORF">PoB_005462800</name>
</gene>
<feature type="region of interest" description="Disordered" evidence="1">
    <location>
        <begin position="16"/>
        <end position="37"/>
    </location>
</feature>
<evidence type="ECO:0000313" key="2">
    <source>
        <dbReference type="EMBL" id="GFO28123.1"/>
    </source>
</evidence>
<dbReference type="EMBL" id="BLXT01006003">
    <property type="protein sequence ID" value="GFO28123.1"/>
    <property type="molecule type" value="Genomic_DNA"/>
</dbReference>